<dbReference type="InterPro" id="IPR000160">
    <property type="entry name" value="GGDEF_dom"/>
</dbReference>
<dbReference type="PROSITE" id="PS50887">
    <property type="entry name" value="GGDEF"/>
    <property type="match status" value="1"/>
</dbReference>
<dbReference type="Pfam" id="PF00990">
    <property type="entry name" value="GGDEF"/>
    <property type="match status" value="1"/>
</dbReference>
<dbReference type="EMBL" id="NWTK01000001">
    <property type="protein sequence ID" value="PKR55761.1"/>
    <property type="molecule type" value="Genomic_DNA"/>
</dbReference>
<proteinExistence type="predicted"/>
<evidence type="ECO:0000313" key="3">
    <source>
        <dbReference type="EMBL" id="PKR55761.1"/>
    </source>
</evidence>
<dbReference type="InterPro" id="IPR043128">
    <property type="entry name" value="Rev_trsase/Diguanyl_cyclase"/>
</dbReference>
<dbReference type="InterPro" id="IPR029787">
    <property type="entry name" value="Nucleotide_cyclase"/>
</dbReference>
<dbReference type="CDD" id="cd01949">
    <property type="entry name" value="GGDEF"/>
    <property type="match status" value="1"/>
</dbReference>
<dbReference type="GO" id="GO:0043709">
    <property type="term" value="P:cell adhesion involved in single-species biofilm formation"/>
    <property type="evidence" value="ECO:0007669"/>
    <property type="project" value="TreeGrafter"/>
</dbReference>
<evidence type="ECO:0000313" key="4">
    <source>
        <dbReference type="Proteomes" id="UP000233597"/>
    </source>
</evidence>
<dbReference type="Proteomes" id="UP000233597">
    <property type="component" value="Unassembled WGS sequence"/>
</dbReference>
<reference evidence="3 4" key="1">
    <citation type="submission" date="2017-09" db="EMBL/GenBank/DDBJ databases">
        <title>Biodiversity and function of Thalassospira species in the particle-attached aromatic-hydrocarbon-degrading consortia from the surface seawater of the South China Sea.</title>
        <authorList>
            <person name="Dong C."/>
            <person name="Liu R."/>
            <person name="Shao Z."/>
        </authorList>
    </citation>
    <scope>NUCLEOTIDE SEQUENCE [LARGE SCALE GENOMIC DNA]</scope>
    <source>
        <strain evidence="3 4">CSC1P2</strain>
    </source>
</reference>
<organism evidence="3 4">
    <name type="scientific">Thalassospira marina</name>
    <dbReference type="NCBI Taxonomy" id="2048283"/>
    <lineage>
        <taxon>Bacteria</taxon>
        <taxon>Pseudomonadati</taxon>
        <taxon>Pseudomonadota</taxon>
        <taxon>Alphaproteobacteria</taxon>
        <taxon>Rhodospirillales</taxon>
        <taxon>Thalassospiraceae</taxon>
        <taxon>Thalassospira</taxon>
    </lineage>
</organism>
<dbReference type="SUPFAM" id="SSF55073">
    <property type="entry name" value="Nucleotide cyclase"/>
    <property type="match status" value="1"/>
</dbReference>
<protein>
    <recommendedName>
        <fullName evidence="1">diguanylate cyclase</fullName>
        <ecNumber evidence="1">2.7.7.65</ecNumber>
    </recommendedName>
</protein>
<sequence length="352" mass="39904">MTTESPLKSRHWDIAAATLEALREYNLSPVPELFHVWFVYFADENPDIFRTLDMARQQGTAIDEKQLLELYHRFILHRQTTEFLRQGMENFADVIENSEHSIGSVTTELNVYNKVLDEADAILRRDGQKFEILGAVARHTRQVQQTVTTLADQLHTYHQQISHLQVELQKAREQSFTDGLTRVSNRLHFEQLLADLTSGQEEGRDAEPFSLLLIDLDQFKQINDRYGHRVGDEILVLIAKILKSNVKGRDTVSRYGGDEFTVLLPQTTLDEALFLAEDLCNRVRAREVRAKSSGTSFGHMTISIGVAEYQKGEGPASLVDRADNALYRAKQAGRDQYSVAVPFEGDAEPAKA</sequence>
<gene>
    <name evidence="3" type="ORF">COO20_00615</name>
</gene>
<feature type="domain" description="GGDEF" evidence="2">
    <location>
        <begin position="207"/>
        <end position="342"/>
    </location>
</feature>
<dbReference type="NCBIfam" id="TIGR00254">
    <property type="entry name" value="GGDEF"/>
    <property type="match status" value="1"/>
</dbReference>
<dbReference type="SMART" id="SM00267">
    <property type="entry name" value="GGDEF"/>
    <property type="match status" value="1"/>
</dbReference>
<dbReference type="GO" id="GO:1902201">
    <property type="term" value="P:negative regulation of bacterial-type flagellum-dependent cell motility"/>
    <property type="evidence" value="ECO:0007669"/>
    <property type="project" value="TreeGrafter"/>
</dbReference>
<dbReference type="Gene3D" id="3.30.70.270">
    <property type="match status" value="1"/>
</dbReference>
<dbReference type="PANTHER" id="PTHR45138:SF24">
    <property type="entry name" value="DIGUANYLATE CYCLASE DGCC-RELATED"/>
    <property type="match status" value="1"/>
</dbReference>
<dbReference type="GO" id="GO:0005886">
    <property type="term" value="C:plasma membrane"/>
    <property type="evidence" value="ECO:0007669"/>
    <property type="project" value="TreeGrafter"/>
</dbReference>
<dbReference type="OrthoDB" id="9812260at2"/>
<name>A0A2N3KYX1_9PROT</name>
<accession>A0A2N3KYX1</accession>
<dbReference type="PANTHER" id="PTHR45138">
    <property type="entry name" value="REGULATORY COMPONENTS OF SENSORY TRANSDUCTION SYSTEM"/>
    <property type="match status" value="1"/>
</dbReference>
<evidence type="ECO:0000256" key="1">
    <source>
        <dbReference type="ARBA" id="ARBA00012528"/>
    </source>
</evidence>
<dbReference type="InterPro" id="IPR050469">
    <property type="entry name" value="Diguanylate_Cyclase"/>
</dbReference>
<dbReference type="AlphaFoldDB" id="A0A2N3KYX1"/>
<dbReference type="RefSeq" id="WP_101263754.1">
    <property type="nucleotide sequence ID" value="NZ_NWTK01000001.1"/>
</dbReference>
<dbReference type="GO" id="GO:0052621">
    <property type="term" value="F:diguanylate cyclase activity"/>
    <property type="evidence" value="ECO:0007669"/>
    <property type="project" value="UniProtKB-EC"/>
</dbReference>
<dbReference type="EC" id="2.7.7.65" evidence="1"/>
<evidence type="ECO:0000259" key="2">
    <source>
        <dbReference type="PROSITE" id="PS50887"/>
    </source>
</evidence>
<dbReference type="FunFam" id="3.30.70.270:FF:000001">
    <property type="entry name" value="Diguanylate cyclase domain protein"/>
    <property type="match status" value="1"/>
</dbReference>
<comment type="caution">
    <text evidence="3">The sequence shown here is derived from an EMBL/GenBank/DDBJ whole genome shotgun (WGS) entry which is preliminary data.</text>
</comment>